<dbReference type="EMBL" id="JARJLG010000078">
    <property type="protein sequence ID" value="KAJ7751549.1"/>
    <property type="molecule type" value="Genomic_DNA"/>
</dbReference>
<protein>
    <recommendedName>
        <fullName evidence="3">RRM domain-containing protein</fullName>
    </recommendedName>
</protein>
<feature type="compositionally biased region" description="Polar residues" evidence="2">
    <location>
        <begin position="552"/>
        <end position="562"/>
    </location>
</feature>
<evidence type="ECO:0000313" key="5">
    <source>
        <dbReference type="Proteomes" id="UP001215280"/>
    </source>
</evidence>
<dbReference type="PROSITE" id="PS50102">
    <property type="entry name" value="RRM"/>
    <property type="match status" value="2"/>
</dbReference>
<organism evidence="4 5">
    <name type="scientific">Mycena maculata</name>
    <dbReference type="NCBI Taxonomy" id="230809"/>
    <lineage>
        <taxon>Eukaryota</taxon>
        <taxon>Fungi</taxon>
        <taxon>Dikarya</taxon>
        <taxon>Basidiomycota</taxon>
        <taxon>Agaricomycotina</taxon>
        <taxon>Agaricomycetes</taxon>
        <taxon>Agaricomycetidae</taxon>
        <taxon>Agaricales</taxon>
        <taxon>Marasmiineae</taxon>
        <taxon>Mycenaceae</taxon>
        <taxon>Mycena</taxon>
    </lineage>
</organism>
<dbReference type="Pfam" id="PF00076">
    <property type="entry name" value="RRM_1"/>
    <property type="match status" value="2"/>
</dbReference>
<comment type="caution">
    <text evidence="4">The sequence shown here is derived from an EMBL/GenBank/DDBJ whole genome shotgun (WGS) entry which is preliminary data.</text>
</comment>
<reference evidence="4" key="1">
    <citation type="submission" date="2023-03" db="EMBL/GenBank/DDBJ databases">
        <title>Massive genome expansion in bonnet fungi (Mycena s.s.) driven by repeated elements and novel gene families across ecological guilds.</title>
        <authorList>
            <consortium name="Lawrence Berkeley National Laboratory"/>
            <person name="Harder C.B."/>
            <person name="Miyauchi S."/>
            <person name="Viragh M."/>
            <person name="Kuo A."/>
            <person name="Thoen E."/>
            <person name="Andreopoulos B."/>
            <person name="Lu D."/>
            <person name="Skrede I."/>
            <person name="Drula E."/>
            <person name="Henrissat B."/>
            <person name="Morin E."/>
            <person name="Kohler A."/>
            <person name="Barry K."/>
            <person name="LaButti K."/>
            <person name="Morin E."/>
            <person name="Salamov A."/>
            <person name="Lipzen A."/>
            <person name="Mereny Z."/>
            <person name="Hegedus B."/>
            <person name="Baldrian P."/>
            <person name="Stursova M."/>
            <person name="Weitz H."/>
            <person name="Taylor A."/>
            <person name="Grigoriev I.V."/>
            <person name="Nagy L.G."/>
            <person name="Martin F."/>
            <person name="Kauserud H."/>
        </authorList>
    </citation>
    <scope>NUCLEOTIDE SEQUENCE</scope>
    <source>
        <strain evidence="4">CBHHK188m</strain>
    </source>
</reference>
<feature type="region of interest" description="Disordered" evidence="2">
    <location>
        <begin position="212"/>
        <end position="231"/>
    </location>
</feature>
<feature type="compositionally biased region" description="Pro residues" evidence="2">
    <location>
        <begin position="673"/>
        <end position="704"/>
    </location>
</feature>
<feature type="domain" description="RRM" evidence="3">
    <location>
        <begin position="122"/>
        <end position="199"/>
    </location>
</feature>
<evidence type="ECO:0000259" key="3">
    <source>
        <dbReference type="PROSITE" id="PS50102"/>
    </source>
</evidence>
<gene>
    <name evidence="4" type="ORF">DFH07DRAFT_941654</name>
</gene>
<evidence type="ECO:0000256" key="1">
    <source>
        <dbReference type="PROSITE-ProRule" id="PRU00176"/>
    </source>
</evidence>
<dbReference type="GO" id="GO:0003723">
    <property type="term" value="F:RNA binding"/>
    <property type="evidence" value="ECO:0007669"/>
    <property type="project" value="UniProtKB-UniRule"/>
</dbReference>
<dbReference type="Proteomes" id="UP001215280">
    <property type="component" value="Unassembled WGS sequence"/>
</dbReference>
<dbReference type="InterPro" id="IPR035979">
    <property type="entry name" value="RBD_domain_sf"/>
</dbReference>
<feature type="region of interest" description="Disordered" evidence="2">
    <location>
        <begin position="74"/>
        <end position="123"/>
    </location>
</feature>
<feature type="compositionally biased region" description="Low complexity" evidence="2">
    <location>
        <begin position="368"/>
        <end position="390"/>
    </location>
</feature>
<dbReference type="SMART" id="SM00360">
    <property type="entry name" value="RRM"/>
    <property type="match status" value="2"/>
</dbReference>
<feature type="region of interest" description="Disordered" evidence="2">
    <location>
        <begin position="536"/>
        <end position="632"/>
    </location>
</feature>
<sequence length="839" mass="89785">MPESTPASSGEDAAISPHPAEFLGLPASESSTSSISQYHSALNSPVCESPNPSSIKDQPERNLISFSSGNLCVLAGPSEPRSPPPSPPLPSTSSVEPKSPEFSSNRHKNSVNVDEHDTTQTPNVYVNGLPPYFREDQLLAIAAPFGEVVSVRTFTRHTKSASGYGFVLFKDLSAAERCVLMLRRSDLQAALSKVNKPPRIVCDPNSPTFPMRLSSSSLSSSDPNPGSPELSFKDRMAQLEDKKSTNVYIEGLPMSADRNTLLDLVYPYAILSSRFLRSKLPQSQSMIAFMRMDSRAAAEDVIVRLNGKKVRGWDDTESRIYLRFADTLDQRELRRSEANARADHADTGRLSIAQATLLSYRGKELQQSHSNDSNNSNSNTHSNSANFNSNVSLHTSPPAGVPMRNAPPPPPYHSLPPMHGQGHGYGHGQLPYPLAASIHDLLVVQAQAGLARPPVPFPQDPLYAPYAAPPPPMMQMHPNVVALFNELEAMQQAGGCQFGGNNVHTLNAGARNFAGSVGVGVGGLRRAGAESFVTQVQAGHAAPQGPTAPARLNTNTNTNMNASPGLEKYLLPQRKRAPPPQPQPQPRRPAPAPPAQFSPPAPAQPSPPPPPPPRRPAPGKAHIWRNPLGPRPPAGYVPPSAALPLPLSLPASTLPLSTLALSTPALPTSTLPLPTPRRNPRNPGPRPPAKYVPSAPPIPTPAPTKPQTQNNVAGSTNDILNVGMGIGMEPPPQFGFTSTHARAATAPVGAHPYLRSIDNVLAARARERTTTAYYVKTDTNTNATTNAHMKTNDMSMNMNMNTNANQNQNIRPCENPTSAKLPTSATPAANILLPLLRFT</sequence>
<dbReference type="Gene3D" id="3.30.70.330">
    <property type="match status" value="2"/>
</dbReference>
<dbReference type="PRINTS" id="PR01217">
    <property type="entry name" value="PRICHEXTENSN"/>
</dbReference>
<dbReference type="InterPro" id="IPR051412">
    <property type="entry name" value="Formin_Homology_Diaphanous_sf"/>
</dbReference>
<feature type="region of interest" description="Disordered" evidence="2">
    <location>
        <begin position="362"/>
        <end position="426"/>
    </location>
</feature>
<dbReference type="InterPro" id="IPR012677">
    <property type="entry name" value="Nucleotide-bd_a/b_plait_sf"/>
</dbReference>
<dbReference type="PANTHER" id="PTHR45691:SF6">
    <property type="entry name" value="PROTEIN DIAPHANOUS"/>
    <property type="match status" value="1"/>
</dbReference>
<accession>A0AAD7IVX1</accession>
<dbReference type="GO" id="GO:0005884">
    <property type="term" value="C:actin filament"/>
    <property type="evidence" value="ECO:0007669"/>
    <property type="project" value="TreeGrafter"/>
</dbReference>
<feature type="compositionally biased region" description="Pro residues" evidence="2">
    <location>
        <begin position="578"/>
        <end position="616"/>
    </location>
</feature>
<dbReference type="InterPro" id="IPR000504">
    <property type="entry name" value="RRM_dom"/>
</dbReference>
<name>A0AAD7IVX1_9AGAR</name>
<feature type="compositionally biased region" description="Pro residues" evidence="2">
    <location>
        <begin position="405"/>
        <end position="414"/>
    </location>
</feature>
<feature type="region of interest" description="Disordered" evidence="2">
    <location>
        <begin position="664"/>
        <end position="712"/>
    </location>
</feature>
<feature type="compositionally biased region" description="Polar residues" evidence="2">
    <location>
        <begin position="28"/>
        <end position="43"/>
    </location>
</feature>
<keyword evidence="5" id="KW-1185">Reference proteome</keyword>
<feature type="compositionally biased region" description="Pro residues" evidence="2">
    <location>
        <begin position="80"/>
        <end position="90"/>
    </location>
</feature>
<dbReference type="PANTHER" id="PTHR45691">
    <property type="entry name" value="PROTEIN DIAPHANOUS"/>
    <property type="match status" value="1"/>
</dbReference>
<feature type="region of interest" description="Disordered" evidence="2">
    <location>
        <begin position="1"/>
        <end position="61"/>
    </location>
</feature>
<keyword evidence="1" id="KW-0694">RNA-binding</keyword>
<evidence type="ECO:0000313" key="4">
    <source>
        <dbReference type="EMBL" id="KAJ7751549.1"/>
    </source>
</evidence>
<evidence type="ECO:0000256" key="2">
    <source>
        <dbReference type="SAM" id="MobiDB-lite"/>
    </source>
</evidence>
<feature type="domain" description="RRM" evidence="3">
    <location>
        <begin position="245"/>
        <end position="327"/>
    </location>
</feature>
<dbReference type="GO" id="GO:0030041">
    <property type="term" value="P:actin filament polymerization"/>
    <property type="evidence" value="ECO:0007669"/>
    <property type="project" value="TreeGrafter"/>
</dbReference>
<dbReference type="AlphaFoldDB" id="A0AAD7IVX1"/>
<dbReference type="SUPFAM" id="SSF54928">
    <property type="entry name" value="RNA-binding domain, RBD"/>
    <property type="match status" value="2"/>
</dbReference>
<proteinExistence type="predicted"/>